<evidence type="ECO:0000256" key="2">
    <source>
        <dbReference type="ARBA" id="ARBA00022806"/>
    </source>
</evidence>
<dbReference type="InterPro" id="IPR048333">
    <property type="entry name" value="HA2_WH"/>
</dbReference>
<dbReference type="AlphaFoldDB" id="B4CVA1"/>
<dbReference type="FunCoup" id="B4CVA1">
    <property type="interactions" value="124"/>
</dbReference>
<dbReference type="PANTHER" id="PTHR43519:SF1">
    <property type="entry name" value="ATP-DEPENDENT RNA HELICASE HRPB"/>
    <property type="match status" value="1"/>
</dbReference>
<dbReference type="GO" id="GO:0004386">
    <property type="term" value="F:helicase activity"/>
    <property type="evidence" value="ECO:0007669"/>
    <property type="project" value="UniProtKB-KW"/>
</dbReference>
<keyword evidence="2 4" id="KW-0547">Nucleotide-binding</keyword>
<keyword evidence="1" id="KW-0378">Hydrolase</keyword>
<keyword evidence="5" id="KW-1185">Reference proteome</keyword>
<dbReference type="Pfam" id="PF08482">
    <property type="entry name" value="HrpB_C"/>
    <property type="match status" value="1"/>
</dbReference>
<proteinExistence type="predicted"/>
<name>B4CVA1_9BACT</name>
<dbReference type="RefSeq" id="WP_006977366.1">
    <property type="nucleotide sequence ID" value="NZ_ABVL01000001.1"/>
</dbReference>
<dbReference type="Pfam" id="PF04408">
    <property type="entry name" value="WHD_HA2"/>
    <property type="match status" value="1"/>
</dbReference>
<dbReference type="InterPro" id="IPR007502">
    <property type="entry name" value="Helicase-assoc_dom"/>
</dbReference>
<accession>B4CVA1</accession>
<organism evidence="4 5">
    <name type="scientific">Chthoniobacter flavus Ellin428</name>
    <dbReference type="NCBI Taxonomy" id="497964"/>
    <lineage>
        <taxon>Bacteria</taxon>
        <taxon>Pseudomonadati</taxon>
        <taxon>Verrucomicrobiota</taxon>
        <taxon>Spartobacteria</taxon>
        <taxon>Chthoniobacterales</taxon>
        <taxon>Chthoniobacteraceae</taxon>
        <taxon>Chthoniobacter</taxon>
    </lineage>
</organism>
<dbReference type="Gene3D" id="1.20.120.1080">
    <property type="match status" value="1"/>
</dbReference>
<dbReference type="SUPFAM" id="SSF52540">
    <property type="entry name" value="P-loop containing nucleoside triphosphate hydrolases"/>
    <property type="match status" value="1"/>
</dbReference>
<dbReference type="InterPro" id="IPR027417">
    <property type="entry name" value="P-loop_NTPase"/>
</dbReference>
<dbReference type="InterPro" id="IPR013689">
    <property type="entry name" value="RNA_helicase_ATP-dep_HrpB_C"/>
</dbReference>
<dbReference type="STRING" id="497964.CfE428DRAFT_0039"/>
<protein>
    <submittedName>
        <fullName evidence="4">Helicase ATP-dependent domain protein</fullName>
    </submittedName>
</protein>
<reference evidence="4 5" key="1">
    <citation type="journal article" date="2011" name="J. Bacteriol.">
        <title>Genome sequence of Chthoniobacter flavus Ellin428, an aerobic heterotrophic soil bacterium.</title>
        <authorList>
            <person name="Kant R."/>
            <person name="van Passel M.W."/>
            <person name="Palva A."/>
            <person name="Lucas S."/>
            <person name="Lapidus A."/>
            <person name="Glavina Del Rio T."/>
            <person name="Dalin E."/>
            <person name="Tice H."/>
            <person name="Bruce D."/>
            <person name="Goodwin L."/>
            <person name="Pitluck S."/>
            <person name="Larimer F.W."/>
            <person name="Land M.L."/>
            <person name="Hauser L."/>
            <person name="Sangwan P."/>
            <person name="de Vos W.M."/>
            <person name="Janssen P.H."/>
            <person name="Smidt H."/>
        </authorList>
    </citation>
    <scope>NUCLEOTIDE SEQUENCE [LARGE SCALE GENOMIC DNA]</scope>
    <source>
        <strain evidence="4 5">Ellin428</strain>
    </source>
</reference>
<dbReference type="SMART" id="SM00847">
    <property type="entry name" value="HA2"/>
    <property type="match status" value="1"/>
</dbReference>
<dbReference type="eggNOG" id="COG1643">
    <property type="taxonomic scope" value="Bacteria"/>
</dbReference>
<sequence length="487" mass="55080">MKRLDLAEVVLTLKASDVEDVAAFRWLEPPDARGLERALTLLTDLGALDSVGSITPLGRRMLAFPAHPRYARMLLAAHELGCVRPVALIAALTQGRNLLRRAEGKQMQEDRESLLGENAESDFFTLMRAHRFAEQRNFNPQACRPLGINAIAAREAAALTDQFLRIAKDEDLNIESGNVTDEALQRCVLAGFPDMVAMRLDSGTLRCALVHARRGVLARESVVSTPLLVASEVREVEIRGEVETLLTLATAIREEWLRELFPDGFAETAEVYFDATLRRVLAKRQTRFRDLVLHAEQSDKVPAEQAAALLAREVEAGTCPLKNWDNAVDQWILRLNQLANWYPEFELPKIGDDDRRMLVEQICLGATSYKDIKERQVWPTVKSWLSPAQQDLLEKYAPERIELPNGRKAKITYDTKAAPTIATRIQDLYGVDTEIRIGGNRVPVVIQVLAPNHRPIQITSNLATFWKDSYPKIKQELQRKYPRHEWR</sequence>
<comment type="caution">
    <text evidence="4">The sequence shown here is derived from an EMBL/GenBank/DDBJ whole genome shotgun (WGS) entry which is preliminary data.</text>
</comment>
<dbReference type="Pfam" id="PF21010">
    <property type="entry name" value="HA2_C"/>
    <property type="match status" value="1"/>
</dbReference>
<evidence type="ECO:0000259" key="3">
    <source>
        <dbReference type="SMART" id="SM00847"/>
    </source>
</evidence>
<dbReference type="Proteomes" id="UP000005824">
    <property type="component" value="Unassembled WGS sequence"/>
</dbReference>
<keyword evidence="2 4" id="KW-0347">Helicase</keyword>
<dbReference type="InParanoid" id="B4CVA1"/>
<dbReference type="EMBL" id="ABVL01000001">
    <property type="protein sequence ID" value="EDY21914.1"/>
    <property type="molecule type" value="Genomic_DNA"/>
</dbReference>
<dbReference type="GO" id="GO:0016787">
    <property type="term" value="F:hydrolase activity"/>
    <property type="evidence" value="ECO:0007669"/>
    <property type="project" value="UniProtKB-KW"/>
</dbReference>
<feature type="domain" description="Helicase-associated" evidence="3">
    <location>
        <begin position="37"/>
        <end position="127"/>
    </location>
</feature>
<gene>
    <name evidence="4" type="ORF">CfE428DRAFT_0039</name>
</gene>
<keyword evidence="2 4" id="KW-0067">ATP-binding</keyword>
<evidence type="ECO:0000256" key="1">
    <source>
        <dbReference type="ARBA" id="ARBA00022801"/>
    </source>
</evidence>
<evidence type="ECO:0000313" key="4">
    <source>
        <dbReference type="EMBL" id="EDY21914.1"/>
    </source>
</evidence>
<evidence type="ECO:0000313" key="5">
    <source>
        <dbReference type="Proteomes" id="UP000005824"/>
    </source>
</evidence>
<dbReference type="PANTHER" id="PTHR43519">
    <property type="entry name" value="ATP-DEPENDENT RNA HELICASE HRPB"/>
    <property type="match status" value="1"/>
</dbReference>